<evidence type="ECO:0000313" key="2">
    <source>
        <dbReference type="EMBL" id="KIK15635.1"/>
    </source>
</evidence>
<dbReference type="HOGENOM" id="CLU_2292796_0_0_1"/>
<accession>A0A0C9XTF9</accession>
<feature type="compositionally biased region" description="Low complexity" evidence="1">
    <location>
        <begin position="79"/>
        <end position="93"/>
    </location>
</feature>
<protein>
    <submittedName>
        <fullName evidence="2">Uncharacterized protein</fullName>
    </submittedName>
</protein>
<reference evidence="2 3" key="1">
    <citation type="submission" date="2014-04" db="EMBL/GenBank/DDBJ databases">
        <authorList>
            <consortium name="DOE Joint Genome Institute"/>
            <person name="Kuo A."/>
            <person name="Kohler A."/>
            <person name="Costa M.D."/>
            <person name="Nagy L.G."/>
            <person name="Floudas D."/>
            <person name="Copeland A."/>
            <person name="Barry K.W."/>
            <person name="Cichocki N."/>
            <person name="Veneault-Fourrey C."/>
            <person name="LaButti K."/>
            <person name="Lindquist E.A."/>
            <person name="Lipzen A."/>
            <person name="Lundell T."/>
            <person name="Morin E."/>
            <person name="Murat C."/>
            <person name="Sun H."/>
            <person name="Tunlid A."/>
            <person name="Henrissat B."/>
            <person name="Grigoriev I.V."/>
            <person name="Hibbett D.S."/>
            <person name="Martin F."/>
            <person name="Nordberg H.P."/>
            <person name="Cantor M.N."/>
            <person name="Hua S.X."/>
        </authorList>
    </citation>
    <scope>NUCLEOTIDE SEQUENCE [LARGE SCALE GENOMIC DNA]</scope>
    <source>
        <strain evidence="2 3">441</strain>
    </source>
</reference>
<dbReference type="EMBL" id="KN833882">
    <property type="protein sequence ID" value="KIK15635.1"/>
    <property type="molecule type" value="Genomic_DNA"/>
</dbReference>
<organism evidence="2 3">
    <name type="scientific">Pisolithus microcarpus 441</name>
    <dbReference type="NCBI Taxonomy" id="765257"/>
    <lineage>
        <taxon>Eukaryota</taxon>
        <taxon>Fungi</taxon>
        <taxon>Dikarya</taxon>
        <taxon>Basidiomycota</taxon>
        <taxon>Agaricomycotina</taxon>
        <taxon>Agaricomycetes</taxon>
        <taxon>Agaricomycetidae</taxon>
        <taxon>Boletales</taxon>
        <taxon>Sclerodermatineae</taxon>
        <taxon>Pisolithaceae</taxon>
        <taxon>Pisolithus</taxon>
    </lineage>
</organism>
<evidence type="ECO:0000313" key="3">
    <source>
        <dbReference type="Proteomes" id="UP000054018"/>
    </source>
</evidence>
<proteinExistence type="predicted"/>
<gene>
    <name evidence="2" type="ORF">PISMIDRAFT_687095</name>
</gene>
<evidence type="ECO:0000256" key="1">
    <source>
        <dbReference type="SAM" id="MobiDB-lite"/>
    </source>
</evidence>
<sequence>MLALFVSHIRNHLGQYEYKICRLRKTAEIVKGALHVGPADDIAHLRRIMFDAGAGVSRHKLWLAVRTSGRNSIARGAYTPAASSTGGSPSTGSENDTAGIVEAGNQTDTTSS</sequence>
<dbReference type="Proteomes" id="UP000054018">
    <property type="component" value="Unassembled WGS sequence"/>
</dbReference>
<name>A0A0C9XTF9_9AGAM</name>
<reference evidence="3" key="2">
    <citation type="submission" date="2015-01" db="EMBL/GenBank/DDBJ databases">
        <title>Evolutionary Origins and Diversification of the Mycorrhizal Mutualists.</title>
        <authorList>
            <consortium name="DOE Joint Genome Institute"/>
            <consortium name="Mycorrhizal Genomics Consortium"/>
            <person name="Kohler A."/>
            <person name="Kuo A."/>
            <person name="Nagy L.G."/>
            <person name="Floudas D."/>
            <person name="Copeland A."/>
            <person name="Barry K.W."/>
            <person name="Cichocki N."/>
            <person name="Veneault-Fourrey C."/>
            <person name="LaButti K."/>
            <person name="Lindquist E.A."/>
            <person name="Lipzen A."/>
            <person name="Lundell T."/>
            <person name="Morin E."/>
            <person name="Murat C."/>
            <person name="Riley R."/>
            <person name="Ohm R."/>
            <person name="Sun H."/>
            <person name="Tunlid A."/>
            <person name="Henrissat B."/>
            <person name="Grigoriev I.V."/>
            <person name="Hibbett D.S."/>
            <person name="Martin F."/>
        </authorList>
    </citation>
    <scope>NUCLEOTIDE SEQUENCE [LARGE SCALE GENOMIC DNA]</scope>
    <source>
        <strain evidence="3">441</strain>
    </source>
</reference>
<keyword evidence="3" id="KW-1185">Reference proteome</keyword>
<feature type="region of interest" description="Disordered" evidence="1">
    <location>
        <begin position="75"/>
        <end position="112"/>
    </location>
</feature>
<dbReference type="AlphaFoldDB" id="A0A0C9XTF9"/>